<dbReference type="GO" id="GO:0070006">
    <property type="term" value="F:metalloaminopeptidase activity"/>
    <property type="evidence" value="ECO:0007669"/>
    <property type="project" value="InterPro"/>
</dbReference>
<keyword evidence="19" id="KW-1185">Reference proteome</keyword>
<evidence type="ECO:0000256" key="10">
    <source>
        <dbReference type="ARBA" id="ARBA00023049"/>
    </source>
</evidence>
<comment type="cofactor">
    <cofactor evidence="2">
        <name>Mn(2+)</name>
        <dbReference type="ChEBI" id="CHEBI:29035"/>
    </cofactor>
</comment>
<evidence type="ECO:0000313" key="19">
    <source>
        <dbReference type="Proteomes" id="UP000799750"/>
    </source>
</evidence>
<dbReference type="GO" id="GO:0006508">
    <property type="term" value="P:proteolysis"/>
    <property type="evidence" value="ECO:0007669"/>
    <property type="project" value="UniProtKB-KW"/>
</dbReference>
<keyword evidence="10" id="KW-0482">Metalloprotease</keyword>
<keyword evidence="9" id="KW-0378">Hydrolase</keyword>
<dbReference type="PANTHER" id="PTHR43226:SF3">
    <property type="entry name" value="XAA-PRO AMINOPEPTIDASE AN0832-RELATED"/>
    <property type="match status" value="1"/>
</dbReference>
<keyword evidence="11" id="KW-0464">Manganese</keyword>
<dbReference type="InterPro" id="IPR001131">
    <property type="entry name" value="Peptidase_M24B_aminopep-P_CS"/>
</dbReference>
<comment type="function">
    <text evidence="3">Catalyzes the removal of a penultimate prolyl residue from the N-termini of peptides.</text>
</comment>
<evidence type="ECO:0000256" key="14">
    <source>
        <dbReference type="ARBA" id="ARBA00032413"/>
    </source>
</evidence>
<feature type="region of interest" description="Disordered" evidence="16">
    <location>
        <begin position="642"/>
        <end position="689"/>
    </location>
</feature>
<evidence type="ECO:0000256" key="1">
    <source>
        <dbReference type="ARBA" id="ARBA00001424"/>
    </source>
</evidence>
<evidence type="ECO:0000256" key="9">
    <source>
        <dbReference type="ARBA" id="ARBA00022801"/>
    </source>
</evidence>
<keyword evidence="6" id="KW-0031">Aminopeptidase</keyword>
<dbReference type="GO" id="GO:0000981">
    <property type="term" value="F:DNA-binding transcription factor activity, RNA polymerase II-specific"/>
    <property type="evidence" value="ECO:0007669"/>
    <property type="project" value="InterPro"/>
</dbReference>
<dbReference type="InterPro" id="IPR000994">
    <property type="entry name" value="Pept_M24"/>
</dbReference>
<dbReference type="OrthoDB" id="10261878at2759"/>
<sequence length="940" mass="104414">MASTAPQELQATELYNRLQGEQQVVTDFWVHIDSSSPLEKYPAKQHAQRVAQKLKVSKGLIYLPGAPTELEEDSDQPKPFRQRRYFYYLSGVNETDCHLAYDIDEDTLTLFIPKIDPTTVIWNGRGSTRAEAFDKYDVDEVHFTTSVADFVGNWPLSHEGDVYILHPDQAAVPGQEKHPRVDHKKLQLAINSARMIKDAHEIGLIRKANEITAKAHREVLLNILKFKNESQVEAIFLDACVAEGAKHQAYDVIAASGLNASTLHYIKNDEPLKGRQMMCLDAGCEWECYASDVTRSFPLSGSWPSKEAKQIHDLVQTMQDCCIKRLAPGVRYLDLHILAHQIAIGGLLALGILYNGSPEEIYRAGTSRAFFPHGLGHHIGLEVHDIGQRELMSLSEDETFDPNNVQASSKYSPNYHLPVFHSGLCLSPTDPQSPALEEGMIVTVEPGIYFSLYALETLYLPSPVHSKYINKEVLSRYIPVGGVRIEDDILITAKGYQNLTTALKGEEMLNIIKSEGKHNVPEKDASIATTAPVILLEKSSLETFVEPSQLSLSVQEPAPRRIKRTAGACRYCRTRMLRCSPVDQGRCTNCIRFGLEECIMIPSKARKVAPVEASEVIADLEWCTGPTLFADFQIPATAHFRPQATAPAEKPEGLSPASHTREQMHQDKPSSLLTQHSATKPRISRLLGSQKPASSWEESILSAHPSNQPWDGMDALGFAVDHIADVAQTPPQVPRKPLAYRHSVPCFSETPDMKAAFSAGATSREVPETSVPLSDSPSPLRSRPSSSRQSPALLTGQKTSTIGQERLSKVRDHLFRPQDVPETWGSMRARMNQDPPAVPQWVCSELEQLRQTYPSSNIAPVMVFSAIDAKSSVVLQLKPDLPAPAHPGVLYTYLPRIRCVDCPGKLYTPPMANFEIHLKNRFHKAAVAKNREAGMQPRTR</sequence>
<dbReference type="InterPro" id="IPR029149">
    <property type="entry name" value="Creatin/AminoP/Spt16_N"/>
</dbReference>
<dbReference type="EMBL" id="MU004194">
    <property type="protein sequence ID" value="KAF2492203.1"/>
    <property type="molecule type" value="Genomic_DNA"/>
</dbReference>
<keyword evidence="7" id="KW-0645">Protease</keyword>
<dbReference type="Gene3D" id="4.10.240.10">
    <property type="entry name" value="Zn(2)-C6 fungal-type DNA-binding domain"/>
    <property type="match status" value="1"/>
</dbReference>
<feature type="region of interest" description="Disordered" evidence="16">
    <location>
        <begin position="758"/>
        <end position="803"/>
    </location>
</feature>
<dbReference type="GO" id="GO:0030145">
    <property type="term" value="F:manganese ion binding"/>
    <property type="evidence" value="ECO:0007669"/>
    <property type="project" value="InterPro"/>
</dbReference>
<evidence type="ECO:0000256" key="11">
    <source>
        <dbReference type="ARBA" id="ARBA00023211"/>
    </source>
</evidence>
<evidence type="ECO:0000256" key="6">
    <source>
        <dbReference type="ARBA" id="ARBA00022438"/>
    </source>
</evidence>
<dbReference type="Pfam" id="PF05195">
    <property type="entry name" value="AMP_N"/>
    <property type="match status" value="1"/>
</dbReference>
<evidence type="ECO:0000259" key="17">
    <source>
        <dbReference type="PROSITE" id="PS50048"/>
    </source>
</evidence>
<feature type="compositionally biased region" description="Low complexity" evidence="16">
    <location>
        <begin position="770"/>
        <end position="794"/>
    </location>
</feature>
<organism evidence="18 19">
    <name type="scientific">Lophium mytilinum</name>
    <dbReference type="NCBI Taxonomy" id="390894"/>
    <lineage>
        <taxon>Eukaryota</taxon>
        <taxon>Fungi</taxon>
        <taxon>Dikarya</taxon>
        <taxon>Ascomycota</taxon>
        <taxon>Pezizomycotina</taxon>
        <taxon>Dothideomycetes</taxon>
        <taxon>Pleosporomycetidae</taxon>
        <taxon>Mytilinidiales</taxon>
        <taxon>Mytilinidiaceae</taxon>
        <taxon>Lophium</taxon>
    </lineage>
</organism>
<dbReference type="SUPFAM" id="SSF57701">
    <property type="entry name" value="Zn2/Cys6 DNA-binding domain"/>
    <property type="match status" value="1"/>
</dbReference>
<reference evidence="18" key="1">
    <citation type="journal article" date="2020" name="Stud. Mycol.">
        <title>101 Dothideomycetes genomes: a test case for predicting lifestyles and emergence of pathogens.</title>
        <authorList>
            <person name="Haridas S."/>
            <person name="Albert R."/>
            <person name="Binder M."/>
            <person name="Bloem J."/>
            <person name="Labutti K."/>
            <person name="Salamov A."/>
            <person name="Andreopoulos B."/>
            <person name="Baker S."/>
            <person name="Barry K."/>
            <person name="Bills G."/>
            <person name="Bluhm B."/>
            <person name="Cannon C."/>
            <person name="Castanera R."/>
            <person name="Culley D."/>
            <person name="Daum C."/>
            <person name="Ezra D."/>
            <person name="Gonzalez J."/>
            <person name="Henrissat B."/>
            <person name="Kuo A."/>
            <person name="Liang C."/>
            <person name="Lipzen A."/>
            <person name="Lutzoni F."/>
            <person name="Magnuson J."/>
            <person name="Mondo S."/>
            <person name="Nolan M."/>
            <person name="Ohm R."/>
            <person name="Pangilinan J."/>
            <person name="Park H.-J."/>
            <person name="Ramirez L."/>
            <person name="Alfaro M."/>
            <person name="Sun H."/>
            <person name="Tritt A."/>
            <person name="Yoshinaga Y."/>
            <person name="Zwiers L.-H."/>
            <person name="Turgeon B."/>
            <person name="Goodwin S."/>
            <person name="Spatafora J."/>
            <person name="Crous P."/>
            <person name="Grigoriev I."/>
        </authorList>
    </citation>
    <scope>NUCLEOTIDE SEQUENCE</scope>
    <source>
        <strain evidence="18">CBS 269.34</strain>
    </source>
</reference>
<keyword evidence="8 15" id="KW-0479">Metal-binding</keyword>
<dbReference type="InterPro" id="IPR007865">
    <property type="entry name" value="Aminopep_P_N"/>
</dbReference>
<evidence type="ECO:0000256" key="7">
    <source>
        <dbReference type="ARBA" id="ARBA00022670"/>
    </source>
</evidence>
<evidence type="ECO:0000256" key="4">
    <source>
        <dbReference type="ARBA" id="ARBA00008766"/>
    </source>
</evidence>
<evidence type="ECO:0000256" key="3">
    <source>
        <dbReference type="ARBA" id="ARBA00002443"/>
    </source>
</evidence>
<evidence type="ECO:0000256" key="16">
    <source>
        <dbReference type="SAM" id="MobiDB-lite"/>
    </source>
</evidence>
<evidence type="ECO:0000256" key="8">
    <source>
        <dbReference type="ARBA" id="ARBA00022723"/>
    </source>
</evidence>
<evidence type="ECO:0000256" key="2">
    <source>
        <dbReference type="ARBA" id="ARBA00001936"/>
    </source>
</evidence>
<dbReference type="CDD" id="cd00067">
    <property type="entry name" value="GAL4"/>
    <property type="match status" value="1"/>
</dbReference>
<evidence type="ECO:0000256" key="5">
    <source>
        <dbReference type="ARBA" id="ARBA00012574"/>
    </source>
</evidence>
<proteinExistence type="inferred from homology"/>
<dbReference type="InterPro" id="IPR036864">
    <property type="entry name" value="Zn2-C6_fun-type_DNA-bd_sf"/>
</dbReference>
<keyword evidence="12" id="KW-0539">Nucleus</keyword>
<dbReference type="EC" id="3.4.11.9" evidence="5"/>
<dbReference type="AlphaFoldDB" id="A0A6A6QKJ2"/>
<feature type="compositionally biased region" description="Basic and acidic residues" evidence="16">
    <location>
        <begin position="659"/>
        <end position="668"/>
    </location>
</feature>
<gene>
    <name evidence="18" type="ORF">BU16DRAFT_514965</name>
</gene>
<evidence type="ECO:0000256" key="13">
    <source>
        <dbReference type="ARBA" id="ARBA00030849"/>
    </source>
</evidence>
<dbReference type="InterPro" id="IPR001138">
    <property type="entry name" value="Zn2Cys6_DnaBD"/>
</dbReference>
<dbReference type="Proteomes" id="UP000799750">
    <property type="component" value="Unassembled WGS sequence"/>
</dbReference>
<dbReference type="InterPro" id="IPR052433">
    <property type="entry name" value="X-Pro_dipept-like"/>
</dbReference>
<dbReference type="Pfam" id="PF00557">
    <property type="entry name" value="Peptidase_M24"/>
    <property type="match status" value="1"/>
</dbReference>
<dbReference type="SUPFAM" id="SSF53092">
    <property type="entry name" value="Creatinase/prolidase N-terminal domain"/>
    <property type="match status" value="1"/>
</dbReference>
<dbReference type="PROSITE" id="PS00491">
    <property type="entry name" value="PROLINE_PEPTIDASE"/>
    <property type="match status" value="1"/>
</dbReference>
<dbReference type="Gene3D" id="3.40.350.10">
    <property type="entry name" value="Creatinase/prolidase N-terminal domain"/>
    <property type="match status" value="1"/>
</dbReference>
<dbReference type="SMART" id="SM01011">
    <property type="entry name" value="AMP_N"/>
    <property type="match status" value="1"/>
</dbReference>
<dbReference type="Gene3D" id="3.90.230.10">
    <property type="entry name" value="Creatinase/methionine aminopeptidase superfamily"/>
    <property type="match status" value="1"/>
</dbReference>
<dbReference type="PANTHER" id="PTHR43226">
    <property type="entry name" value="XAA-PRO AMINOPEPTIDASE 3"/>
    <property type="match status" value="1"/>
</dbReference>
<comment type="catalytic activity">
    <reaction evidence="1">
        <text>Release of any N-terminal amino acid, including proline, that is linked to proline, even from a dipeptide or tripeptide.</text>
        <dbReference type="EC" id="3.4.11.9"/>
    </reaction>
</comment>
<feature type="domain" description="Zn(2)-C6 fungal-type" evidence="17">
    <location>
        <begin position="568"/>
        <end position="600"/>
    </location>
</feature>
<name>A0A6A6QKJ2_9PEZI</name>
<evidence type="ECO:0000313" key="18">
    <source>
        <dbReference type="EMBL" id="KAF2492203.1"/>
    </source>
</evidence>
<accession>A0A6A6QKJ2</accession>
<dbReference type="InterPro" id="IPR036005">
    <property type="entry name" value="Creatinase/aminopeptidase-like"/>
</dbReference>
<protein>
    <recommendedName>
        <fullName evidence="5">Xaa-Pro aminopeptidase</fullName>
        <ecNumber evidence="5">3.4.11.9</ecNumber>
    </recommendedName>
    <alternativeName>
        <fullName evidence="13">Aminoacylproline aminopeptidase</fullName>
    </alternativeName>
    <alternativeName>
        <fullName evidence="14">Prolidase</fullName>
    </alternativeName>
</protein>
<evidence type="ECO:0000256" key="12">
    <source>
        <dbReference type="ARBA" id="ARBA00023242"/>
    </source>
</evidence>
<dbReference type="SUPFAM" id="SSF55920">
    <property type="entry name" value="Creatinase/aminopeptidase"/>
    <property type="match status" value="1"/>
</dbReference>
<dbReference type="PROSITE" id="PS50048">
    <property type="entry name" value="ZN2_CY6_FUNGAL_2"/>
    <property type="match status" value="1"/>
</dbReference>
<dbReference type="CDD" id="cd01087">
    <property type="entry name" value="Prolidase"/>
    <property type="match status" value="1"/>
</dbReference>
<dbReference type="SMART" id="SM00066">
    <property type="entry name" value="GAL4"/>
    <property type="match status" value="1"/>
</dbReference>
<feature type="compositionally biased region" description="Polar residues" evidence="16">
    <location>
        <begin position="669"/>
        <end position="678"/>
    </location>
</feature>
<evidence type="ECO:0000256" key="15">
    <source>
        <dbReference type="RuleBase" id="RU000590"/>
    </source>
</evidence>
<comment type="similarity">
    <text evidence="4 15">Belongs to the peptidase M24B family.</text>
</comment>
<dbReference type="GO" id="GO:0008270">
    <property type="term" value="F:zinc ion binding"/>
    <property type="evidence" value="ECO:0007669"/>
    <property type="project" value="InterPro"/>
</dbReference>